<dbReference type="OMA" id="MRINKLM"/>
<reference evidence="3" key="1">
    <citation type="submission" date="2022-11" db="UniProtKB">
        <authorList>
            <consortium name="WormBaseParasite"/>
        </authorList>
    </citation>
    <scope>IDENTIFICATION</scope>
</reference>
<dbReference type="GO" id="GO:0003725">
    <property type="term" value="F:double-stranded RNA binding"/>
    <property type="evidence" value="ECO:0007669"/>
    <property type="project" value="InterPro"/>
</dbReference>
<evidence type="ECO:0000313" key="2">
    <source>
        <dbReference type="Proteomes" id="UP000887565"/>
    </source>
</evidence>
<dbReference type="GO" id="GO:0019901">
    <property type="term" value="F:protein kinase binding"/>
    <property type="evidence" value="ECO:0007669"/>
    <property type="project" value="TreeGrafter"/>
</dbReference>
<organism evidence="2 3">
    <name type="scientific">Romanomermis culicivorax</name>
    <name type="common">Nematode worm</name>
    <dbReference type="NCBI Taxonomy" id="13658"/>
    <lineage>
        <taxon>Eukaryota</taxon>
        <taxon>Metazoa</taxon>
        <taxon>Ecdysozoa</taxon>
        <taxon>Nematoda</taxon>
        <taxon>Enoplea</taxon>
        <taxon>Dorylaimia</taxon>
        <taxon>Mermithida</taxon>
        <taxon>Mermithoidea</taxon>
        <taxon>Mermithidae</taxon>
        <taxon>Romanomermis</taxon>
    </lineage>
</organism>
<feature type="compositionally biased region" description="Basic residues" evidence="1">
    <location>
        <begin position="130"/>
        <end position="148"/>
    </location>
</feature>
<evidence type="ECO:0000313" key="3">
    <source>
        <dbReference type="WBParaSite" id="nRc.2.0.1.t12619-RA"/>
    </source>
</evidence>
<accession>A0A915IEL8</accession>
<proteinExistence type="predicted"/>
<dbReference type="PANTHER" id="PTHR13507:SF0">
    <property type="entry name" value="PRKR-INTERACTING PROTEIN 1"/>
    <property type="match status" value="1"/>
</dbReference>
<feature type="region of interest" description="Disordered" evidence="1">
    <location>
        <begin position="1"/>
        <end position="23"/>
    </location>
</feature>
<dbReference type="AlphaFoldDB" id="A0A915IEL8"/>
<sequence>MLCVMESRARDNRQKRQDEDKTEELIKIAKTPTEIQRLRLEKLIKNIDKPVPIPNPKKEYKPPPPPEFVRNVVGSSAGAGSGEYHIYRNLRKREYARRQFDEEQEKKEKLDQEFFEKIAQNKLEAEERTAKRRAKRQRKKLMTKNKKAKVSESESKILQFYANVDKSIHYF</sequence>
<feature type="region of interest" description="Disordered" evidence="1">
    <location>
        <begin position="48"/>
        <end position="83"/>
    </location>
</feature>
<evidence type="ECO:0000256" key="1">
    <source>
        <dbReference type="SAM" id="MobiDB-lite"/>
    </source>
</evidence>
<protein>
    <submittedName>
        <fullName evidence="3">PRKR-interacting protein 1</fullName>
    </submittedName>
</protein>
<dbReference type="Proteomes" id="UP000887565">
    <property type="component" value="Unplaced"/>
</dbReference>
<dbReference type="GO" id="GO:0004860">
    <property type="term" value="F:protein kinase inhibitor activity"/>
    <property type="evidence" value="ECO:0007669"/>
    <property type="project" value="TreeGrafter"/>
</dbReference>
<dbReference type="Pfam" id="PF06658">
    <property type="entry name" value="DUF1168"/>
    <property type="match status" value="1"/>
</dbReference>
<feature type="region of interest" description="Disordered" evidence="1">
    <location>
        <begin position="125"/>
        <end position="148"/>
    </location>
</feature>
<dbReference type="InterPro" id="IPR009548">
    <property type="entry name" value="Prkrip1"/>
</dbReference>
<feature type="compositionally biased region" description="Basic and acidic residues" evidence="1">
    <location>
        <begin position="7"/>
        <end position="23"/>
    </location>
</feature>
<dbReference type="PANTHER" id="PTHR13507">
    <property type="entry name" value="PRKR-INTERACTING PROTEIN 1"/>
    <property type="match status" value="1"/>
</dbReference>
<keyword evidence="2" id="KW-1185">Reference proteome</keyword>
<dbReference type="WBParaSite" id="nRc.2.0.1.t12619-RA">
    <property type="protein sequence ID" value="nRc.2.0.1.t12619-RA"/>
    <property type="gene ID" value="nRc.2.0.1.g12619"/>
</dbReference>
<dbReference type="GO" id="GO:0005730">
    <property type="term" value="C:nucleolus"/>
    <property type="evidence" value="ECO:0007669"/>
    <property type="project" value="TreeGrafter"/>
</dbReference>
<name>A0A915IEL8_ROMCU</name>